<dbReference type="Pfam" id="PF03466">
    <property type="entry name" value="LysR_substrate"/>
    <property type="match status" value="1"/>
</dbReference>
<keyword evidence="2" id="KW-0805">Transcription regulation</keyword>
<dbReference type="InterPro" id="IPR036388">
    <property type="entry name" value="WH-like_DNA-bd_sf"/>
</dbReference>
<comment type="caution">
    <text evidence="6">The sequence shown here is derived from an EMBL/GenBank/DDBJ whole genome shotgun (WGS) entry which is preliminary data.</text>
</comment>
<protein>
    <submittedName>
        <fullName evidence="6">LysR family transcriptional regulator</fullName>
    </submittedName>
</protein>
<proteinExistence type="inferred from homology"/>
<evidence type="ECO:0000256" key="2">
    <source>
        <dbReference type="ARBA" id="ARBA00023015"/>
    </source>
</evidence>
<keyword evidence="4" id="KW-0804">Transcription</keyword>
<keyword evidence="3" id="KW-0238">DNA-binding</keyword>
<reference evidence="6 7" key="1">
    <citation type="submission" date="2018-09" db="EMBL/GenBank/DDBJ databases">
        <authorList>
            <person name="Grouzdev D.S."/>
            <person name="Krutkina M.S."/>
        </authorList>
    </citation>
    <scope>NUCLEOTIDE SEQUENCE [LARGE SCALE GENOMIC DNA]</scope>
    <source>
        <strain evidence="6 7">RmlP001</strain>
    </source>
</reference>
<dbReference type="GO" id="GO:0003700">
    <property type="term" value="F:DNA-binding transcription factor activity"/>
    <property type="evidence" value="ECO:0007669"/>
    <property type="project" value="InterPro"/>
</dbReference>
<dbReference type="Proteomes" id="UP000289411">
    <property type="component" value="Unassembled WGS sequence"/>
</dbReference>
<dbReference type="Pfam" id="PF00126">
    <property type="entry name" value="HTH_1"/>
    <property type="match status" value="1"/>
</dbReference>
<sequence>MRGRGHQGGPEVLTLRQFRYFIAAAEAESVSRAAHEVGISQSAITAAVQALEDETGAVLLVRHQKGVRLTHEGHRMLRHARQIVGAVADARRAVGTRHDDLAGELNLGVTRMVSGYYLADFLSRFRRVYRRVEIRIIEEERGYLEHLLVNGEIDVGLLLISNLQNRQALETELLVRSPWRVWLPSRHPLLSASILTLAQVASEGVIMLTTDELAETTARCWGNAGLSPNVVMRTSSVEAVRSLVGTGLGLATLPDMAYRPWSLEGDRLEARHISDAVQSVDVGLVWRRGAPLRPAARHFVEVCSDFSNGR</sequence>
<evidence type="ECO:0000256" key="1">
    <source>
        <dbReference type="ARBA" id="ARBA00009437"/>
    </source>
</evidence>
<dbReference type="GO" id="GO:0003677">
    <property type="term" value="F:DNA binding"/>
    <property type="evidence" value="ECO:0007669"/>
    <property type="project" value="UniProtKB-KW"/>
</dbReference>
<dbReference type="SUPFAM" id="SSF53850">
    <property type="entry name" value="Periplasmic binding protein-like II"/>
    <property type="match status" value="1"/>
</dbReference>
<dbReference type="InterPro" id="IPR036390">
    <property type="entry name" value="WH_DNA-bd_sf"/>
</dbReference>
<dbReference type="SUPFAM" id="SSF46785">
    <property type="entry name" value="Winged helix' DNA-binding domain"/>
    <property type="match status" value="1"/>
</dbReference>
<organism evidence="6 7">
    <name type="scientific">Lichenibacterium ramalinae</name>
    <dbReference type="NCBI Taxonomy" id="2316527"/>
    <lineage>
        <taxon>Bacteria</taxon>
        <taxon>Pseudomonadati</taxon>
        <taxon>Pseudomonadota</taxon>
        <taxon>Alphaproteobacteria</taxon>
        <taxon>Hyphomicrobiales</taxon>
        <taxon>Lichenihabitantaceae</taxon>
        <taxon>Lichenibacterium</taxon>
    </lineage>
</organism>
<dbReference type="Gene3D" id="3.40.190.10">
    <property type="entry name" value="Periplasmic binding protein-like II"/>
    <property type="match status" value="2"/>
</dbReference>
<reference evidence="6 7" key="2">
    <citation type="submission" date="2019-02" db="EMBL/GenBank/DDBJ databases">
        <title>'Lichenibacterium ramalinii' gen. nov. sp. nov., 'Lichenibacterium minor' gen. nov. sp. nov.</title>
        <authorList>
            <person name="Pankratov T."/>
        </authorList>
    </citation>
    <scope>NUCLEOTIDE SEQUENCE [LARGE SCALE GENOMIC DNA]</scope>
    <source>
        <strain evidence="6 7">RmlP001</strain>
    </source>
</reference>
<dbReference type="GO" id="GO:0005829">
    <property type="term" value="C:cytosol"/>
    <property type="evidence" value="ECO:0007669"/>
    <property type="project" value="TreeGrafter"/>
</dbReference>
<dbReference type="AlphaFoldDB" id="A0A4Q2RDJ7"/>
<evidence type="ECO:0000259" key="5">
    <source>
        <dbReference type="PROSITE" id="PS50931"/>
    </source>
</evidence>
<dbReference type="RefSeq" id="WP_129219802.1">
    <property type="nucleotide sequence ID" value="NZ_QYBC01000011.1"/>
</dbReference>
<keyword evidence="7" id="KW-1185">Reference proteome</keyword>
<dbReference type="PANTHER" id="PTHR30419">
    <property type="entry name" value="HTH-TYPE TRANSCRIPTIONAL REGULATOR YBHD"/>
    <property type="match status" value="1"/>
</dbReference>
<dbReference type="InterPro" id="IPR050950">
    <property type="entry name" value="HTH-type_LysR_regulators"/>
</dbReference>
<evidence type="ECO:0000313" key="7">
    <source>
        <dbReference type="Proteomes" id="UP000289411"/>
    </source>
</evidence>
<dbReference type="InterPro" id="IPR005119">
    <property type="entry name" value="LysR_subst-bd"/>
</dbReference>
<dbReference type="PRINTS" id="PR00039">
    <property type="entry name" value="HTHLYSR"/>
</dbReference>
<dbReference type="EMBL" id="QYBC01000011">
    <property type="protein sequence ID" value="RYB04105.1"/>
    <property type="molecule type" value="Genomic_DNA"/>
</dbReference>
<gene>
    <name evidence="6" type="ORF">D3272_13840</name>
</gene>
<evidence type="ECO:0000256" key="3">
    <source>
        <dbReference type="ARBA" id="ARBA00023125"/>
    </source>
</evidence>
<dbReference type="FunFam" id="1.10.10.10:FF:000001">
    <property type="entry name" value="LysR family transcriptional regulator"/>
    <property type="match status" value="1"/>
</dbReference>
<dbReference type="Gene3D" id="1.10.10.10">
    <property type="entry name" value="Winged helix-like DNA-binding domain superfamily/Winged helix DNA-binding domain"/>
    <property type="match status" value="1"/>
</dbReference>
<accession>A0A4Q2RDJ7</accession>
<feature type="domain" description="HTH lysR-type" evidence="5">
    <location>
        <begin position="13"/>
        <end position="70"/>
    </location>
</feature>
<comment type="similarity">
    <text evidence="1">Belongs to the LysR transcriptional regulatory family.</text>
</comment>
<dbReference type="PROSITE" id="PS50931">
    <property type="entry name" value="HTH_LYSR"/>
    <property type="match status" value="1"/>
</dbReference>
<dbReference type="InterPro" id="IPR000847">
    <property type="entry name" value="LysR_HTH_N"/>
</dbReference>
<dbReference type="OrthoDB" id="9815174at2"/>
<evidence type="ECO:0000313" key="6">
    <source>
        <dbReference type="EMBL" id="RYB04105.1"/>
    </source>
</evidence>
<name>A0A4Q2RDJ7_9HYPH</name>
<evidence type="ECO:0000256" key="4">
    <source>
        <dbReference type="ARBA" id="ARBA00023163"/>
    </source>
</evidence>